<keyword evidence="4 5" id="KW-0472">Membrane</keyword>
<sequence length="160" mass="17650">MSAGKVAVILAASKQTAPISQSVLSALTFNHPSSASGIAISLPFMAGWVLVILGALIRDACYRYLGRQFTFQLALLKGHKLVTDGPYAVVRHPSYTGWIIHTTGLLVIQTCRGSWIAECGLLNTLVGRTWREDEALREQFGEQWEQWSSRTAYRLLPGVF</sequence>
<evidence type="ECO:0000313" key="7">
    <source>
        <dbReference type="Proteomes" id="UP000029665"/>
    </source>
</evidence>
<dbReference type="GO" id="GO:0004671">
    <property type="term" value="F:protein C-terminal S-isoprenylcysteine carboxyl O-methyltransferase activity"/>
    <property type="evidence" value="ECO:0007669"/>
    <property type="project" value="UniProtKB-EC"/>
</dbReference>
<keyword evidence="7" id="KW-1185">Reference proteome</keyword>
<dbReference type="Pfam" id="PF04140">
    <property type="entry name" value="ICMT"/>
    <property type="match status" value="1"/>
</dbReference>
<dbReference type="AlphaFoldDB" id="A0A060S689"/>
<comment type="caution">
    <text evidence="5">Lacks conserved residue(s) required for the propagation of feature annotation.</text>
</comment>
<dbReference type="STRING" id="5643.A0A060S689"/>
<keyword evidence="5" id="KW-0256">Endoplasmic reticulum</keyword>
<evidence type="ECO:0000256" key="1">
    <source>
        <dbReference type="ARBA" id="ARBA00004141"/>
    </source>
</evidence>
<dbReference type="EC" id="2.1.1.100" evidence="5"/>
<reference evidence="6" key="1">
    <citation type="submission" date="2014-01" db="EMBL/GenBank/DDBJ databases">
        <title>The genome of the white-rot fungus Pycnoporus cinnabarinus: a basidiomycete model with a versatile arsenal for lignocellulosic biomass breakdown.</title>
        <authorList>
            <person name="Levasseur A."/>
            <person name="Lomascolo A."/>
            <person name="Ruiz-Duenas F.J."/>
            <person name="Uzan E."/>
            <person name="Piumi F."/>
            <person name="Kues U."/>
            <person name="Ram A.F.J."/>
            <person name="Murat C."/>
            <person name="Haon M."/>
            <person name="Benoit I."/>
            <person name="Arfi Y."/>
            <person name="Chevret D."/>
            <person name="Drula E."/>
            <person name="Kwon M.J."/>
            <person name="Gouret P."/>
            <person name="Lesage-Meessen L."/>
            <person name="Lombard V."/>
            <person name="Mariette J."/>
            <person name="Noirot C."/>
            <person name="Park J."/>
            <person name="Patyshakuliyeva A."/>
            <person name="Wieneger R.A.B."/>
            <person name="Wosten H.A.B."/>
            <person name="Martin F."/>
            <person name="Coutinho P.M."/>
            <person name="de Vries R."/>
            <person name="Martinez A.T."/>
            <person name="Klopp C."/>
            <person name="Pontarotti P."/>
            <person name="Henrissat B."/>
            <person name="Record E."/>
        </authorList>
    </citation>
    <scope>NUCLEOTIDE SEQUENCE [LARGE SCALE GENOMIC DNA]</scope>
    <source>
        <strain evidence="6">BRFM137</strain>
    </source>
</reference>
<proteinExistence type="inferred from homology"/>
<gene>
    <name evidence="6" type="ORF">BN946_scf184884.g9</name>
</gene>
<dbReference type="GO" id="GO:0005789">
    <property type="term" value="C:endoplasmic reticulum membrane"/>
    <property type="evidence" value="ECO:0007669"/>
    <property type="project" value="UniProtKB-SubCell"/>
</dbReference>
<dbReference type="HOGENOM" id="CLU_065200_6_2_1"/>
<keyword evidence="5" id="KW-0808">Transferase</keyword>
<comment type="subcellular location">
    <subcellularLocation>
        <location evidence="5">Endoplasmic reticulum membrane</location>
        <topology evidence="5">Multi-pass membrane protein</topology>
    </subcellularLocation>
    <subcellularLocation>
        <location evidence="1">Membrane</location>
        <topology evidence="1">Multi-pass membrane protein</topology>
    </subcellularLocation>
</comment>
<evidence type="ECO:0000256" key="5">
    <source>
        <dbReference type="RuleBase" id="RU362022"/>
    </source>
</evidence>
<comment type="caution">
    <text evidence="6">The sequence shown here is derived from an EMBL/GenBank/DDBJ whole genome shotgun (WGS) entry which is preliminary data.</text>
</comment>
<dbReference type="InterPro" id="IPR007269">
    <property type="entry name" value="ICMT_MeTrfase"/>
</dbReference>
<keyword evidence="5" id="KW-0489">Methyltransferase</keyword>
<dbReference type="GO" id="GO:0032259">
    <property type="term" value="P:methylation"/>
    <property type="evidence" value="ECO:0007669"/>
    <property type="project" value="UniProtKB-KW"/>
</dbReference>
<protein>
    <recommendedName>
        <fullName evidence="5">Protein-S-isoprenylcysteine O-methyltransferase</fullName>
        <ecNumber evidence="5">2.1.1.100</ecNumber>
    </recommendedName>
</protein>
<dbReference type="EMBL" id="CCBP010000057">
    <property type="protein sequence ID" value="CDO69850.1"/>
    <property type="molecule type" value="Genomic_DNA"/>
</dbReference>
<evidence type="ECO:0000256" key="4">
    <source>
        <dbReference type="ARBA" id="ARBA00023136"/>
    </source>
</evidence>
<comment type="catalytic activity">
    <reaction evidence="5">
        <text>[protein]-C-terminal S-[(2E,6E)-farnesyl]-L-cysteine + S-adenosyl-L-methionine = [protein]-C-terminal S-[(2E,6E)-farnesyl]-L-cysteine methyl ester + S-adenosyl-L-homocysteine</text>
        <dbReference type="Rhea" id="RHEA:21672"/>
        <dbReference type="Rhea" id="RHEA-COMP:12125"/>
        <dbReference type="Rhea" id="RHEA-COMP:12126"/>
        <dbReference type="ChEBI" id="CHEBI:57856"/>
        <dbReference type="ChEBI" id="CHEBI:59789"/>
        <dbReference type="ChEBI" id="CHEBI:90510"/>
        <dbReference type="ChEBI" id="CHEBI:90511"/>
        <dbReference type="EC" id="2.1.1.100"/>
    </reaction>
</comment>
<organism evidence="6 7">
    <name type="scientific">Pycnoporus cinnabarinus</name>
    <name type="common">Cinnabar-red polypore</name>
    <name type="synonym">Trametes cinnabarina</name>
    <dbReference type="NCBI Taxonomy" id="5643"/>
    <lineage>
        <taxon>Eukaryota</taxon>
        <taxon>Fungi</taxon>
        <taxon>Dikarya</taxon>
        <taxon>Basidiomycota</taxon>
        <taxon>Agaricomycotina</taxon>
        <taxon>Agaricomycetes</taxon>
        <taxon>Polyporales</taxon>
        <taxon>Polyporaceae</taxon>
        <taxon>Trametes</taxon>
    </lineage>
</organism>
<dbReference type="Gene3D" id="1.20.120.1630">
    <property type="match status" value="1"/>
</dbReference>
<keyword evidence="5" id="KW-0949">S-adenosyl-L-methionine</keyword>
<accession>A0A060S689</accession>
<dbReference type="PANTHER" id="PTHR12714">
    <property type="entry name" value="PROTEIN-S ISOPRENYLCYSTEINE O-METHYLTRANSFERASE"/>
    <property type="match status" value="1"/>
</dbReference>
<dbReference type="PANTHER" id="PTHR12714:SF9">
    <property type="entry name" value="PROTEIN-S-ISOPRENYLCYSTEINE O-METHYLTRANSFERASE"/>
    <property type="match status" value="1"/>
</dbReference>
<keyword evidence="3 5" id="KW-1133">Transmembrane helix</keyword>
<name>A0A060S689_PYCCI</name>
<dbReference type="OMA" id="SWIAECG"/>
<evidence type="ECO:0000256" key="3">
    <source>
        <dbReference type="ARBA" id="ARBA00022989"/>
    </source>
</evidence>
<comment type="similarity">
    <text evidence="5">Belongs to the class VI-like SAM-binding methyltransferase superfamily. Isoprenylcysteine carboxyl methyltransferase family.</text>
</comment>
<dbReference type="Proteomes" id="UP000029665">
    <property type="component" value="Unassembled WGS sequence"/>
</dbReference>
<evidence type="ECO:0000313" key="6">
    <source>
        <dbReference type="EMBL" id="CDO69850.1"/>
    </source>
</evidence>
<evidence type="ECO:0000256" key="2">
    <source>
        <dbReference type="ARBA" id="ARBA00022692"/>
    </source>
</evidence>
<feature type="transmembrane region" description="Helical" evidence="5">
    <location>
        <begin position="35"/>
        <end position="57"/>
    </location>
</feature>
<keyword evidence="2 5" id="KW-0812">Transmembrane</keyword>
<dbReference type="OrthoDB" id="422086at2759"/>